<evidence type="ECO:0000256" key="4">
    <source>
        <dbReference type="ARBA" id="ARBA00023002"/>
    </source>
</evidence>
<feature type="binding site" evidence="7">
    <location>
        <position position="168"/>
    </location>
    <ligand>
        <name>a divalent metal cation</name>
        <dbReference type="ChEBI" id="CHEBI:60240"/>
    </ligand>
</feature>
<name>A0A1J4T722_9BACT</name>
<comment type="similarity">
    <text evidence="2">Belongs to the malic enzymes family.</text>
</comment>
<evidence type="ECO:0000256" key="3">
    <source>
        <dbReference type="ARBA" id="ARBA00022723"/>
    </source>
</evidence>
<gene>
    <name evidence="10" type="ORF">AUJ27_03705</name>
</gene>
<dbReference type="SMART" id="SM00919">
    <property type="entry name" value="Malic_M"/>
    <property type="match status" value="1"/>
</dbReference>
<dbReference type="PROSITE" id="PS00331">
    <property type="entry name" value="MALIC_ENZYMES"/>
    <property type="match status" value="1"/>
</dbReference>
<keyword evidence="4" id="KW-0560">Oxidoreductase</keyword>
<feature type="active site" description="Proton donor" evidence="5">
    <location>
        <position position="45"/>
    </location>
</feature>
<keyword evidence="3 7" id="KW-0479">Metal-binding</keyword>
<evidence type="ECO:0000256" key="2">
    <source>
        <dbReference type="ARBA" id="ARBA00008785"/>
    </source>
</evidence>
<evidence type="ECO:0000313" key="11">
    <source>
        <dbReference type="Proteomes" id="UP000183192"/>
    </source>
</evidence>
<evidence type="ECO:0000259" key="9">
    <source>
        <dbReference type="SMART" id="SM01274"/>
    </source>
</evidence>
<dbReference type="Pfam" id="PF00390">
    <property type="entry name" value="malic"/>
    <property type="match status" value="1"/>
</dbReference>
<feature type="binding site" evidence="6">
    <location>
        <position position="294"/>
    </location>
    <ligand>
        <name>(S)-malate</name>
        <dbReference type="ChEBI" id="CHEBI:15589"/>
    </ligand>
</feature>
<dbReference type="GO" id="GO:0051287">
    <property type="term" value="F:NAD binding"/>
    <property type="evidence" value="ECO:0007669"/>
    <property type="project" value="InterPro"/>
</dbReference>
<dbReference type="InterPro" id="IPR045213">
    <property type="entry name" value="Malic_NAD-bd_bact_type"/>
</dbReference>
<dbReference type="STRING" id="1805146.AUJ27_03705"/>
<dbReference type="EMBL" id="MNUU01000072">
    <property type="protein sequence ID" value="OIO06707.1"/>
    <property type="molecule type" value="Genomic_DNA"/>
</dbReference>
<feature type="binding site" evidence="7">
    <location>
        <position position="143"/>
    </location>
    <ligand>
        <name>a divalent metal cation</name>
        <dbReference type="ChEBI" id="CHEBI:60240"/>
    </ligand>
</feature>
<evidence type="ECO:0000256" key="5">
    <source>
        <dbReference type="PIRSR" id="PIRSR000106-1"/>
    </source>
</evidence>
<dbReference type="InterPro" id="IPR046346">
    <property type="entry name" value="Aminoacid_DH-like_N_sf"/>
</dbReference>
<evidence type="ECO:0000256" key="6">
    <source>
        <dbReference type="PIRSR" id="PIRSR000106-2"/>
    </source>
</evidence>
<feature type="active site" description="Proton acceptor" evidence="5">
    <location>
        <position position="100"/>
    </location>
</feature>
<dbReference type="PANTHER" id="PTHR43237:SF4">
    <property type="entry name" value="NADP-DEPENDENT MALIC ENZYME"/>
    <property type="match status" value="1"/>
</dbReference>
<dbReference type="PANTHER" id="PTHR43237">
    <property type="entry name" value="NADP-DEPENDENT MALIC ENZYME"/>
    <property type="match status" value="1"/>
</dbReference>
<dbReference type="FunFam" id="3.40.50.10380:FF:000003">
    <property type="entry name" value="NADP-dependent malic enzyme"/>
    <property type="match status" value="1"/>
</dbReference>
<dbReference type="Pfam" id="PF03949">
    <property type="entry name" value="Malic_M"/>
    <property type="match status" value="1"/>
</dbReference>
<dbReference type="AlphaFoldDB" id="A0A1J4T722"/>
<evidence type="ECO:0000256" key="1">
    <source>
        <dbReference type="ARBA" id="ARBA00001936"/>
    </source>
</evidence>
<comment type="caution">
    <text evidence="10">The sequence shown here is derived from an EMBL/GenBank/DDBJ whole genome shotgun (WGS) entry which is preliminary data.</text>
</comment>
<feature type="binding site" evidence="6">
    <location>
        <position position="324"/>
    </location>
    <ligand>
        <name>(S)-malate</name>
        <dbReference type="ChEBI" id="CHEBI:15589"/>
    </ligand>
</feature>
<dbReference type="Gene3D" id="3.40.50.10380">
    <property type="entry name" value="Malic enzyme, N-terminal domain"/>
    <property type="match status" value="1"/>
</dbReference>
<dbReference type="GO" id="GO:0016616">
    <property type="term" value="F:oxidoreductase activity, acting on the CH-OH group of donors, NAD or NADP as acceptor"/>
    <property type="evidence" value="ECO:0007669"/>
    <property type="project" value="InterPro"/>
</dbReference>
<reference evidence="10 11" key="1">
    <citation type="journal article" date="2016" name="Environ. Microbiol.">
        <title>Genomic resolution of a cold subsurface aquifer community provides metabolic insights for novel microbes adapted to high CO concentrations.</title>
        <authorList>
            <person name="Probst A.J."/>
            <person name="Castelle C.J."/>
            <person name="Singh A."/>
            <person name="Brown C.T."/>
            <person name="Anantharaman K."/>
            <person name="Sharon I."/>
            <person name="Hug L.A."/>
            <person name="Burstein D."/>
            <person name="Emerson J.B."/>
            <person name="Thomas B.C."/>
            <person name="Banfield J.F."/>
        </authorList>
    </citation>
    <scope>NUCLEOTIDE SEQUENCE [LARGE SCALE GENOMIC DNA]</scope>
    <source>
        <strain evidence="10">CG1_02_37_44</strain>
    </source>
</reference>
<dbReference type="InterPro" id="IPR036291">
    <property type="entry name" value="NAD(P)-bd_dom_sf"/>
</dbReference>
<dbReference type="GO" id="GO:0046872">
    <property type="term" value="F:metal ion binding"/>
    <property type="evidence" value="ECO:0007669"/>
    <property type="project" value="UniProtKB-KW"/>
</dbReference>
<dbReference type="InterPro" id="IPR001891">
    <property type="entry name" value="Malic_OxRdtase"/>
</dbReference>
<organism evidence="10 11">
    <name type="scientific">Candidatus Falkowbacteria bacterium CG1_02_37_44</name>
    <dbReference type="NCBI Taxonomy" id="1805146"/>
    <lineage>
        <taxon>Bacteria</taxon>
        <taxon>Candidatus Falkowiibacteriota</taxon>
    </lineage>
</organism>
<accession>A0A1J4T722</accession>
<evidence type="ECO:0000259" key="8">
    <source>
        <dbReference type="SMART" id="SM00919"/>
    </source>
</evidence>
<comment type="cofactor">
    <cofactor evidence="7">
        <name>Mg(2+)</name>
        <dbReference type="ChEBI" id="CHEBI:18420"/>
    </cofactor>
    <cofactor evidence="7">
        <name>Mn(2+)</name>
        <dbReference type="ChEBI" id="CHEBI:29035"/>
    </cofactor>
    <text evidence="7">Divalent metal cations. Prefers magnesium or manganese.</text>
</comment>
<dbReference type="InterPro" id="IPR012301">
    <property type="entry name" value="Malic_N_dom"/>
</dbReference>
<feature type="domain" description="Malic enzyme NAD-binding" evidence="8">
    <location>
        <begin position="169"/>
        <end position="383"/>
    </location>
</feature>
<dbReference type="GO" id="GO:0004470">
    <property type="term" value="F:malic enzyme activity"/>
    <property type="evidence" value="ECO:0007669"/>
    <property type="project" value="InterPro"/>
</dbReference>
<evidence type="ECO:0000313" key="10">
    <source>
        <dbReference type="EMBL" id="OIO06707.1"/>
    </source>
</evidence>
<dbReference type="InterPro" id="IPR037062">
    <property type="entry name" value="Malic_N_dom_sf"/>
</dbReference>
<feature type="binding site" evidence="7">
    <location>
        <position position="142"/>
    </location>
    <ligand>
        <name>a divalent metal cation</name>
        <dbReference type="ChEBI" id="CHEBI:60240"/>
    </ligand>
</feature>
<dbReference type="InterPro" id="IPR051674">
    <property type="entry name" value="Malate_Decarboxylase"/>
</dbReference>
<dbReference type="InterPro" id="IPR012302">
    <property type="entry name" value="Malic_NAD-bd"/>
</dbReference>
<dbReference type="SMART" id="SM01274">
    <property type="entry name" value="malic"/>
    <property type="match status" value="1"/>
</dbReference>
<sequence>MTKTNKGFKADLKKEALEIHERHKGKIEVISKIPVKNKKDLSLVYTPGVAEVCKEIAINSENIYKYTIKSNTIAVVTDGSAVLGLGNIGPEAALPVMEGKCLLFKEFGGVDAFPICLATQKADQIVDIIKKISPAFGGVNLEDISAPRCFEIEERLKKDLKIPVFHDDQHGTAIVVLAAVINALKVVKKDKKVKIVISGAGAAGMAVTKMLFNYGFKNIIVCDRDGAIYEGRRENMNWAKDKISKITNREKIKGSLAKAMAGSDIFIGVSASGLVNQEMVRAMARESVVFAMANPTPEIMPQEALKAGAKIVATGRSDFPNQINNVLAFPGIFKGALKIRAQITENMKLAAAQALAGIIKPTPEKILPDVFDNVAGIIANAIVNKR</sequence>
<feature type="domain" description="Malic enzyme N-terminal" evidence="9">
    <location>
        <begin position="24"/>
        <end position="157"/>
    </location>
</feature>
<dbReference type="InterPro" id="IPR015884">
    <property type="entry name" value="Malic_enzyme_CS"/>
</dbReference>
<dbReference type="PIRSF" id="PIRSF000106">
    <property type="entry name" value="ME"/>
    <property type="match status" value="1"/>
</dbReference>
<evidence type="ECO:0000256" key="7">
    <source>
        <dbReference type="PIRSR" id="PIRSR000106-3"/>
    </source>
</evidence>
<proteinExistence type="inferred from homology"/>
<dbReference type="Gene3D" id="3.40.50.720">
    <property type="entry name" value="NAD(P)-binding Rossmann-like Domain"/>
    <property type="match status" value="1"/>
</dbReference>
<dbReference type="Proteomes" id="UP000183192">
    <property type="component" value="Unassembled WGS sequence"/>
</dbReference>
<dbReference type="SUPFAM" id="SSF53223">
    <property type="entry name" value="Aminoacid dehydrogenase-like, N-terminal domain"/>
    <property type="match status" value="1"/>
</dbReference>
<comment type="cofactor">
    <cofactor evidence="1">
        <name>Mn(2+)</name>
        <dbReference type="ChEBI" id="CHEBI:29035"/>
    </cofactor>
</comment>
<dbReference type="CDD" id="cd05311">
    <property type="entry name" value="NAD_bind_2_malic_enz"/>
    <property type="match status" value="1"/>
</dbReference>
<protein>
    <submittedName>
        <fullName evidence="10">NAD-dependent malic enzyme</fullName>
    </submittedName>
</protein>
<dbReference type="SUPFAM" id="SSF51735">
    <property type="entry name" value="NAD(P)-binding Rossmann-fold domains"/>
    <property type="match status" value="1"/>
</dbReference>